<reference evidence="2" key="1">
    <citation type="submission" date="2018-02" db="EMBL/GenBank/DDBJ databases">
        <authorList>
            <person name="Hausmann B."/>
        </authorList>
    </citation>
    <scope>NUCLEOTIDE SEQUENCE [LARGE SCALE GENOMIC DNA]</scope>
    <source>
        <strain evidence="2">Peat soil MAG SbA1</strain>
    </source>
</reference>
<dbReference type="AlphaFoldDB" id="A0A2U3KGL7"/>
<protein>
    <submittedName>
        <fullName evidence="1">Uncharacterized protein</fullName>
    </submittedName>
</protein>
<dbReference type="OrthoDB" id="5419571at2"/>
<evidence type="ECO:0000313" key="2">
    <source>
        <dbReference type="Proteomes" id="UP000238701"/>
    </source>
</evidence>
<organism evidence="1 2">
    <name type="scientific">Candidatus Sulfotelmatobacter kueseliae</name>
    <dbReference type="NCBI Taxonomy" id="2042962"/>
    <lineage>
        <taxon>Bacteria</taxon>
        <taxon>Pseudomonadati</taxon>
        <taxon>Acidobacteriota</taxon>
        <taxon>Terriglobia</taxon>
        <taxon>Terriglobales</taxon>
        <taxon>Candidatus Korobacteraceae</taxon>
        <taxon>Candidatus Sulfotelmatobacter</taxon>
    </lineage>
</organism>
<name>A0A2U3KGL7_9BACT</name>
<proteinExistence type="predicted"/>
<dbReference type="EMBL" id="OMOD01000112">
    <property type="protein sequence ID" value="SPF38815.1"/>
    <property type="molecule type" value="Genomic_DNA"/>
</dbReference>
<evidence type="ECO:0000313" key="1">
    <source>
        <dbReference type="EMBL" id="SPF38815.1"/>
    </source>
</evidence>
<gene>
    <name evidence="1" type="ORF">SBA1_200006</name>
</gene>
<sequence>MFEESHLPCAICEIRKEKRFCPAVHGRICPQCCGEQREVTLDCPRDCPYLVQAREHEKPRPADQIDPAGLFLQVEVPDQFMYEKEHLLMGLTYALAKAARTDRSLNDQDLIAAIAMLAKSYERRVNSGLHYEQPLTGESRRKAALEIENMVKEYREAEQKHMGYSSLRESEVLKGLVFLLRLAHGRTSGRPKARAFVEFLFAHFPEKESAVVTPQEAGSRIILP</sequence>
<dbReference type="Proteomes" id="UP000238701">
    <property type="component" value="Unassembled WGS sequence"/>
</dbReference>
<accession>A0A2U3KGL7</accession>